<name>A0A7H1NNW5_9PROT</name>
<dbReference type="GO" id="GO:0019521">
    <property type="term" value="P:D-gluconate metabolic process"/>
    <property type="evidence" value="ECO:0007669"/>
    <property type="project" value="UniProtKB-KW"/>
</dbReference>
<dbReference type="SUPFAM" id="SSF52540">
    <property type="entry name" value="P-loop containing nucleoside triphosphate hydrolases"/>
    <property type="match status" value="1"/>
</dbReference>
<dbReference type="Gene3D" id="3.40.50.300">
    <property type="entry name" value="P-loop containing nucleotide triphosphate hydrolases"/>
    <property type="match status" value="1"/>
</dbReference>
<comment type="similarity">
    <text evidence="2 10">Belongs to the gluconokinase GntK/GntV family.</text>
</comment>
<evidence type="ECO:0000256" key="7">
    <source>
        <dbReference type="ARBA" id="ARBA00022840"/>
    </source>
</evidence>
<comment type="pathway">
    <text evidence="1">Carbohydrate acid metabolism.</text>
</comment>
<keyword evidence="5 10" id="KW-0547">Nucleotide-binding</keyword>
<evidence type="ECO:0000256" key="10">
    <source>
        <dbReference type="RuleBase" id="RU363066"/>
    </source>
</evidence>
<dbReference type="EC" id="2.7.1.12" evidence="3 10"/>
<proteinExistence type="inferred from homology"/>
<comment type="catalytic activity">
    <reaction evidence="9 10">
        <text>D-gluconate + ATP = 6-phospho-D-gluconate + ADP + H(+)</text>
        <dbReference type="Rhea" id="RHEA:19433"/>
        <dbReference type="ChEBI" id="CHEBI:15378"/>
        <dbReference type="ChEBI" id="CHEBI:18391"/>
        <dbReference type="ChEBI" id="CHEBI:30616"/>
        <dbReference type="ChEBI" id="CHEBI:58759"/>
        <dbReference type="ChEBI" id="CHEBI:456216"/>
        <dbReference type="EC" id="2.7.1.12"/>
    </reaction>
</comment>
<dbReference type="RefSeq" id="WP_408871751.1">
    <property type="nucleotide sequence ID" value="NZ_CP060244.1"/>
</dbReference>
<reference evidence="11 12" key="1">
    <citation type="submission" date="2020-08" db="EMBL/GenBank/DDBJ databases">
        <title>Complete genome sequence of Entomobacter blattae G55GP.</title>
        <authorList>
            <person name="Poehlein A."/>
            <person name="Guzman J."/>
            <person name="Daniel R."/>
            <person name="Vilcinskas A."/>
        </authorList>
    </citation>
    <scope>NUCLEOTIDE SEQUENCE [LARGE SCALE GENOMIC DNA]</scope>
    <source>
        <strain evidence="11 12">G55GP</strain>
    </source>
</reference>
<evidence type="ECO:0000313" key="12">
    <source>
        <dbReference type="Proteomes" id="UP000516349"/>
    </source>
</evidence>
<evidence type="ECO:0000313" key="11">
    <source>
        <dbReference type="EMBL" id="QNT77475.1"/>
    </source>
</evidence>
<dbReference type="NCBIfam" id="TIGR01313">
    <property type="entry name" value="therm_gnt_kin"/>
    <property type="match status" value="1"/>
</dbReference>
<protein>
    <recommendedName>
        <fullName evidence="3 10">Gluconokinase</fullName>
        <ecNumber evidence="3 10">2.7.1.12</ecNumber>
    </recommendedName>
</protein>
<evidence type="ECO:0000256" key="8">
    <source>
        <dbReference type="ARBA" id="ARBA00023064"/>
    </source>
</evidence>
<dbReference type="KEGG" id="ebla:JGUZn3_02170"/>
<organism evidence="11 12">
    <name type="scientific">Entomobacter blattae</name>
    <dbReference type="NCBI Taxonomy" id="2762277"/>
    <lineage>
        <taxon>Bacteria</taxon>
        <taxon>Pseudomonadati</taxon>
        <taxon>Pseudomonadota</taxon>
        <taxon>Alphaproteobacteria</taxon>
        <taxon>Acetobacterales</taxon>
        <taxon>Acetobacteraceae</taxon>
        <taxon>Entomobacter</taxon>
    </lineage>
</organism>
<evidence type="ECO:0000256" key="5">
    <source>
        <dbReference type="ARBA" id="ARBA00022741"/>
    </source>
</evidence>
<dbReference type="InterPro" id="IPR027417">
    <property type="entry name" value="P-loop_NTPase"/>
</dbReference>
<keyword evidence="4 10" id="KW-0808">Transferase</keyword>
<dbReference type="FunFam" id="3.40.50.300:FF:000522">
    <property type="entry name" value="Gluconokinase"/>
    <property type="match status" value="1"/>
</dbReference>
<sequence length="188" mass="21056">MSIMEHLTQEERLAYQQAVKKAILVIMGVSGCGKTTVAQGLQEALGWPYQEGDSLHPKANVDKMASGVPLTDEDRYPWLEKCHEWIQSIHAQHGAGILTCSALKRKYRDLLRGDMGNSVRFVYLNVPQAVLEDRMKKRVGHYMPPSLLPSQLATLEPPGQDENPIVVDVVQTPEETVRIVLDSLEKQL</sequence>
<evidence type="ECO:0000256" key="1">
    <source>
        <dbReference type="ARBA" id="ARBA00004761"/>
    </source>
</evidence>
<keyword evidence="6 10" id="KW-0418">Kinase</keyword>
<keyword evidence="12" id="KW-1185">Reference proteome</keyword>
<keyword evidence="7 10" id="KW-0067">ATP-binding</keyword>
<dbReference type="AlphaFoldDB" id="A0A7H1NNW5"/>
<dbReference type="GO" id="GO:0005524">
    <property type="term" value="F:ATP binding"/>
    <property type="evidence" value="ECO:0007669"/>
    <property type="project" value="UniProtKB-KW"/>
</dbReference>
<dbReference type="CDD" id="cd02021">
    <property type="entry name" value="GntK"/>
    <property type="match status" value="1"/>
</dbReference>
<evidence type="ECO:0000256" key="2">
    <source>
        <dbReference type="ARBA" id="ARBA00008420"/>
    </source>
</evidence>
<dbReference type="GO" id="GO:0046316">
    <property type="term" value="F:gluconokinase activity"/>
    <property type="evidence" value="ECO:0007669"/>
    <property type="project" value="UniProtKB-EC"/>
</dbReference>
<dbReference type="GO" id="GO:0005737">
    <property type="term" value="C:cytoplasm"/>
    <property type="evidence" value="ECO:0007669"/>
    <property type="project" value="TreeGrafter"/>
</dbReference>
<dbReference type="Proteomes" id="UP000516349">
    <property type="component" value="Chromosome"/>
</dbReference>
<dbReference type="PANTHER" id="PTHR43442">
    <property type="entry name" value="GLUCONOKINASE-RELATED"/>
    <property type="match status" value="1"/>
</dbReference>
<evidence type="ECO:0000256" key="9">
    <source>
        <dbReference type="ARBA" id="ARBA00048090"/>
    </source>
</evidence>
<evidence type="ECO:0000256" key="4">
    <source>
        <dbReference type="ARBA" id="ARBA00022679"/>
    </source>
</evidence>
<dbReference type="PANTHER" id="PTHR43442:SF3">
    <property type="entry name" value="GLUCONOKINASE-RELATED"/>
    <property type="match status" value="1"/>
</dbReference>
<evidence type="ECO:0000256" key="3">
    <source>
        <dbReference type="ARBA" id="ARBA00012054"/>
    </source>
</evidence>
<evidence type="ECO:0000256" key="6">
    <source>
        <dbReference type="ARBA" id="ARBA00022777"/>
    </source>
</evidence>
<gene>
    <name evidence="11" type="ORF">JGUZn3_02170</name>
</gene>
<accession>A0A7H1NNW5</accession>
<keyword evidence="8" id="KW-0311">Gluconate utilization</keyword>
<dbReference type="EMBL" id="CP060244">
    <property type="protein sequence ID" value="QNT77475.1"/>
    <property type="molecule type" value="Genomic_DNA"/>
</dbReference>
<dbReference type="InterPro" id="IPR006001">
    <property type="entry name" value="Therm_gnt_kin"/>
</dbReference>
<dbReference type="Pfam" id="PF13238">
    <property type="entry name" value="AAA_18"/>
    <property type="match status" value="1"/>
</dbReference>